<gene>
    <name evidence="2" type="ORF">Aau02nite_38850</name>
</gene>
<reference evidence="2" key="1">
    <citation type="submission" date="2021-03" db="EMBL/GenBank/DDBJ databases">
        <title>Whole genome shotgun sequence of Actinoplanes auranticolor NBRC 12245.</title>
        <authorList>
            <person name="Komaki H."/>
            <person name="Tamura T."/>
        </authorList>
    </citation>
    <scope>NUCLEOTIDE SEQUENCE</scope>
    <source>
        <strain evidence="2">NBRC 12245</strain>
    </source>
</reference>
<feature type="compositionally biased region" description="Basic and acidic residues" evidence="1">
    <location>
        <begin position="85"/>
        <end position="96"/>
    </location>
</feature>
<dbReference type="Proteomes" id="UP000681340">
    <property type="component" value="Unassembled WGS sequence"/>
</dbReference>
<sequence>MAVTHVPWLPKIDKGMTWPISRPHGNAGWRRGDRRTNTEGFHAQPRIKRRGWDELSQLDDRTGRQPTIGRNTSEQDRGGQGGGGDQRRADQEVPDG</sequence>
<proteinExistence type="predicted"/>
<evidence type="ECO:0000313" key="3">
    <source>
        <dbReference type="Proteomes" id="UP000681340"/>
    </source>
</evidence>
<protein>
    <submittedName>
        <fullName evidence="2">Uncharacterized protein</fullName>
    </submittedName>
</protein>
<feature type="compositionally biased region" description="Basic and acidic residues" evidence="1">
    <location>
        <begin position="50"/>
        <end position="63"/>
    </location>
</feature>
<accession>A0A919SDX6</accession>
<name>A0A919SDX6_9ACTN</name>
<evidence type="ECO:0000256" key="1">
    <source>
        <dbReference type="SAM" id="MobiDB-lite"/>
    </source>
</evidence>
<dbReference type="AlphaFoldDB" id="A0A919SDX6"/>
<organism evidence="2 3">
    <name type="scientific">Actinoplanes auranticolor</name>
    <dbReference type="NCBI Taxonomy" id="47988"/>
    <lineage>
        <taxon>Bacteria</taxon>
        <taxon>Bacillati</taxon>
        <taxon>Actinomycetota</taxon>
        <taxon>Actinomycetes</taxon>
        <taxon>Micromonosporales</taxon>
        <taxon>Micromonosporaceae</taxon>
        <taxon>Actinoplanes</taxon>
    </lineage>
</organism>
<evidence type="ECO:0000313" key="2">
    <source>
        <dbReference type="EMBL" id="GIM69980.1"/>
    </source>
</evidence>
<dbReference type="EMBL" id="BOQL01000029">
    <property type="protein sequence ID" value="GIM69980.1"/>
    <property type="molecule type" value="Genomic_DNA"/>
</dbReference>
<feature type="region of interest" description="Disordered" evidence="1">
    <location>
        <begin position="1"/>
        <end position="96"/>
    </location>
</feature>
<keyword evidence="3" id="KW-1185">Reference proteome</keyword>
<comment type="caution">
    <text evidence="2">The sequence shown here is derived from an EMBL/GenBank/DDBJ whole genome shotgun (WGS) entry which is preliminary data.</text>
</comment>